<evidence type="ECO:0000256" key="1">
    <source>
        <dbReference type="ARBA" id="ARBA00004651"/>
    </source>
</evidence>
<dbReference type="RefSeq" id="WP_114363719.1">
    <property type="nucleotide sequence ID" value="NZ_QPIX01000007.1"/>
</dbReference>
<evidence type="ECO:0000313" key="9">
    <source>
        <dbReference type="Proteomes" id="UP000252582"/>
    </source>
</evidence>
<sequence length="170" mass="17660">MVAGVIFLVFPICLALAALTDLFEMTIPNRIPAILLGAFLVVVPFTHLGWSGFGLHLAAAAVVFAGGFALFALNVMGGGDAKLLTAAAVWFGLTKSLLVFLIYVGYAGGVLTVLILLLRARANLVIAMGLPVPHSILTAKKIPYGIAIAVGGLASYAQSPLVMQALESLR</sequence>
<dbReference type="PANTHER" id="PTHR36506">
    <property type="entry name" value="PREFLAGELLIN PEPTIDASE"/>
    <property type="match status" value="1"/>
</dbReference>
<evidence type="ECO:0000256" key="5">
    <source>
        <dbReference type="ARBA" id="ARBA00023136"/>
    </source>
</evidence>
<keyword evidence="9" id="KW-1185">Reference proteome</keyword>
<organism evidence="8 9">
    <name type="scientific">Ciceribacter lividus</name>
    <dbReference type="NCBI Taxonomy" id="1197950"/>
    <lineage>
        <taxon>Bacteria</taxon>
        <taxon>Pseudomonadati</taxon>
        <taxon>Pseudomonadota</taxon>
        <taxon>Alphaproteobacteria</taxon>
        <taxon>Hyphomicrobiales</taxon>
        <taxon>Rhizobiaceae</taxon>
        <taxon>Ciceribacter</taxon>
    </lineage>
</organism>
<name>A0A6I7HK44_9HYPH</name>
<feature type="transmembrane region" description="Helical" evidence="6">
    <location>
        <begin position="97"/>
        <end position="118"/>
    </location>
</feature>
<keyword evidence="2" id="KW-1003">Cell membrane</keyword>
<dbReference type="Pfam" id="PF01478">
    <property type="entry name" value="Peptidase_A24"/>
    <property type="match status" value="1"/>
</dbReference>
<dbReference type="GO" id="GO:0004190">
    <property type="term" value="F:aspartic-type endopeptidase activity"/>
    <property type="evidence" value="ECO:0007669"/>
    <property type="project" value="InterPro"/>
</dbReference>
<feature type="domain" description="Prepilin type IV endopeptidase peptidase" evidence="7">
    <location>
        <begin position="8"/>
        <end position="112"/>
    </location>
</feature>
<accession>A0A6I7HK44</accession>
<comment type="caution">
    <text evidence="8">The sequence shown here is derived from an EMBL/GenBank/DDBJ whole genome shotgun (WGS) entry which is preliminary data.</text>
</comment>
<keyword evidence="3 6" id="KW-0812">Transmembrane</keyword>
<dbReference type="Gene3D" id="1.20.120.1220">
    <property type="match status" value="1"/>
</dbReference>
<keyword evidence="4 6" id="KW-1133">Transmembrane helix</keyword>
<dbReference type="Proteomes" id="UP000252582">
    <property type="component" value="Unassembled WGS sequence"/>
</dbReference>
<proteinExistence type="predicted"/>
<evidence type="ECO:0000256" key="6">
    <source>
        <dbReference type="SAM" id="Phobius"/>
    </source>
</evidence>
<reference evidence="8 9" key="1">
    <citation type="submission" date="2018-07" db="EMBL/GenBank/DDBJ databases">
        <title>Genomic Encyclopedia of Type Strains, Phase IV (KMG-IV): sequencing the most valuable type-strain genomes for metagenomic binning, comparative biology and taxonomic classification.</title>
        <authorList>
            <person name="Goeker M."/>
        </authorList>
    </citation>
    <scope>NUCLEOTIDE SEQUENCE [LARGE SCALE GENOMIC DNA]</scope>
    <source>
        <strain evidence="8 9">DSM 25528</strain>
    </source>
</reference>
<evidence type="ECO:0000256" key="2">
    <source>
        <dbReference type="ARBA" id="ARBA00022475"/>
    </source>
</evidence>
<dbReference type="InterPro" id="IPR052218">
    <property type="entry name" value="Preflagellin_Peptidase"/>
</dbReference>
<evidence type="ECO:0000313" key="8">
    <source>
        <dbReference type="EMBL" id="RCW23297.1"/>
    </source>
</evidence>
<dbReference type="InterPro" id="IPR000045">
    <property type="entry name" value="Prepilin_IV_endopep_pep"/>
</dbReference>
<evidence type="ECO:0000259" key="7">
    <source>
        <dbReference type="Pfam" id="PF01478"/>
    </source>
</evidence>
<feature type="transmembrane region" description="Helical" evidence="6">
    <location>
        <begin position="33"/>
        <end position="50"/>
    </location>
</feature>
<evidence type="ECO:0000256" key="4">
    <source>
        <dbReference type="ARBA" id="ARBA00022989"/>
    </source>
</evidence>
<gene>
    <name evidence="8" type="ORF">DFR48_107168</name>
</gene>
<evidence type="ECO:0000256" key="3">
    <source>
        <dbReference type="ARBA" id="ARBA00022692"/>
    </source>
</evidence>
<dbReference type="AlphaFoldDB" id="A0A6I7HK44"/>
<dbReference type="PANTHER" id="PTHR36506:SF1">
    <property type="entry name" value="PREFLAGELLIN PEPTIDASE"/>
    <property type="match status" value="1"/>
</dbReference>
<dbReference type="EMBL" id="QPIX01000007">
    <property type="protein sequence ID" value="RCW23297.1"/>
    <property type="molecule type" value="Genomic_DNA"/>
</dbReference>
<keyword evidence="5 6" id="KW-0472">Membrane</keyword>
<dbReference type="GO" id="GO:0005886">
    <property type="term" value="C:plasma membrane"/>
    <property type="evidence" value="ECO:0007669"/>
    <property type="project" value="UniProtKB-SubCell"/>
</dbReference>
<comment type="subcellular location">
    <subcellularLocation>
        <location evidence="1">Cell membrane</location>
        <topology evidence="1">Multi-pass membrane protein</topology>
    </subcellularLocation>
</comment>
<protein>
    <submittedName>
        <fullName evidence="8">Prepilin peptidase CpaA</fullName>
    </submittedName>
</protein>
<feature type="transmembrane region" description="Helical" evidence="6">
    <location>
        <begin position="57"/>
        <end position="77"/>
    </location>
</feature>